<reference evidence="2 3" key="1">
    <citation type="submission" date="2021-06" db="EMBL/GenBank/DDBJ databases">
        <authorList>
            <person name="Kallberg Y."/>
            <person name="Tangrot J."/>
            <person name="Rosling A."/>
        </authorList>
    </citation>
    <scope>NUCLEOTIDE SEQUENCE [LARGE SCALE GENOMIC DNA]</scope>
    <source>
        <strain evidence="2 3">120-4 pot B 10/14</strain>
    </source>
</reference>
<feature type="coiled-coil region" evidence="1">
    <location>
        <begin position="27"/>
        <end position="61"/>
    </location>
</feature>
<accession>A0ABN7W4D9</accession>
<keyword evidence="3" id="KW-1185">Reference proteome</keyword>
<gene>
    <name evidence="2" type="ORF">GMARGA_LOCUS26306</name>
</gene>
<protein>
    <submittedName>
        <fullName evidence="2">31105_t:CDS:1</fullName>
    </submittedName>
</protein>
<keyword evidence="1" id="KW-0175">Coiled coil</keyword>
<proteinExistence type="predicted"/>
<dbReference type="EMBL" id="CAJVQB010030404">
    <property type="protein sequence ID" value="CAG8815494.1"/>
    <property type="molecule type" value="Genomic_DNA"/>
</dbReference>
<evidence type="ECO:0000313" key="3">
    <source>
        <dbReference type="Proteomes" id="UP000789901"/>
    </source>
</evidence>
<sequence length="112" mass="13108">MTRIEITKKYSSNKHNSAPGEQKVIRYRKLIAQIFELEKIVKKLERDIVSLETELENLDEYVDRSTVVDLIHKIFPSLINKKGKSSSYLFDSFEESDLAKTVREQKTAPYKQ</sequence>
<evidence type="ECO:0000313" key="2">
    <source>
        <dbReference type="EMBL" id="CAG8815494.1"/>
    </source>
</evidence>
<dbReference type="Proteomes" id="UP000789901">
    <property type="component" value="Unassembled WGS sequence"/>
</dbReference>
<organism evidence="2 3">
    <name type="scientific">Gigaspora margarita</name>
    <dbReference type="NCBI Taxonomy" id="4874"/>
    <lineage>
        <taxon>Eukaryota</taxon>
        <taxon>Fungi</taxon>
        <taxon>Fungi incertae sedis</taxon>
        <taxon>Mucoromycota</taxon>
        <taxon>Glomeromycotina</taxon>
        <taxon>Glomeromycetes</taxon>
        <taxon>Diversisporales</taxon>
        <taxon>Gigasporaceae</taxon>
        <taxon>Gigaspora</taxon>
    </lineage>
</organism>
<comment type="caution">
    <text evidence="2">The sequence shown here is derived from an EMBL/GenBank/DDBJ whole genome shotgun (WGS) entry which is preliminary data.</text>
</comment>
<evidence type="ECO:0000256" key="1">
    <source>
        <dbReference type="SAM" id="Coils"/>
    </source>
</evidence>
<name>A0ABN7W4D9_GIGMA</name>